<evidence type="ECO:0000256" key="1">
    <source>
        <dbReference type="SAM" id="SignalP"/>
    </source>
</evidence>
<dbReference type="InterPro" id="IPR012854">
    <property type="entry name" value="Cu_amine_oxidase-like_N"/>
</dbReference>
<dbReference type="RefSeq" id="WP_068684884.1">
    <property type="nucleotide sequence ID" value="NZ_LYPA01000065.1"/>
</dbReference>
<reference evidence="3 4" key="1">
    <citation type="submission" date="2016-05" db="EMBL/GenBank/DDBJ databases">
        <title>Paenibacillus oryzae. sp. nov., isolated from the rice root.</title>
        <authorList>
            <person name="Zhang J."/>
            <person name="Zhang X."/>
        </authorList>
    </citation>
    <scope>NUCLEOTIDE SEQUENCE [LARGE SCALE GENOMIC DNA]</scope>
    <source>
        <strain evidence="3 4">1DrF-4</strain>
    </source>
</reference>
<keyword evidence="1" id="KW-0732">Signal</keyword>
<proteinExistence type="predicted"/>
<dbReference type="SUPFAM" id="SSF52266">
    <property type="entry name" value="SGNH hydrolase"/>
    <property type="match status" value="1"/>
</dbReference>
<dbReference type="EMBL" id="LYPA01000065">
    <property type="protein sequence ID" value="OBR64329.1"/>
    <property type="molecule type" value="Genomic_DNA"/>
</dbReference>
<feature type="domain" description="Copper amine oxidase-like N-terminal" evidence="2">
    <location>
        <begin position="337"/>
        <end position="442"/>
    </location>
</feature>
<dbReference type="PANTHER" id="PTHR30383:SF5">
    <property type="entry name" value="SGNH HYDROLASE-TYPE ESTERASE DOMAIN-CONTAINING PROTEIN"/>
    <property type="match status" value="1"/>
</dbReference>
<dbReference type="CDD" id="cd00229">
    <property type="entry name" value="SGNH_hydrolase"/>
    <property type="match status" value="1"/>
</dbReference>
<feature type="signal peptide" evidence="1">
    <location>
        <begin position="1"/>
        <end position="30"/>
    </location>
</feature>
<keyword evidence="4" id="KW-1185">Reference proteome</keyword>
<dbReference type="PANTHER" id="PTHR30383">
    <property type="entry name" value="THIOESTERASE 1/PROTEASE 1/LYSOPHOSPHOLIPASE L1"/>
    <property type="match status" value="1"/>
</dbReference>
<dbReference type="SUPFAM" id="SSF55383">
    <property type="entry name" value="Copper amine oxidase, domain N"/>
    <property type="match status" value="1"/>
</dbReference>
<dbReference type="Gene3D" id="3.30.457.10">
    <property type="entry name" value="Copper amine oxidase-like, N-terminal domain"/>
    <property type="match status" value="1"/>
</dbReference>
<accession>A0A1A5YFF8</accession>
<dbReference type="GO" id="GO:0006629">
    <property type="term" value="P:lipid metabolic process"/>
    <property type="evidence" value="ECO:0007669"/>
    <property type="project" value="InterPro"/>
</dbReference>
<protein>
    <recommendedName>
        <fullName evidence="2">Copper amine oxidase-like N-terminal domain-containing protein</fullName>
    </recommendedName>
</protein>
<dbReference type="InterPro" id="IPR036582">
    <property type="entry name" value="Mao_N_sf"/>
</dbReference>
<dbReference type="InterPro" id="IPR008265">
    <property type="entry name" value="Lipase_GDSL_AS"/>
</dbReference>
<dbReference type="PROSITE" id="PS01098">
    <property type="entry name" value="LIPASE_GDSL_SER"/>
    <property type="match status" value="1"/>
</dbReference>
<evidence type="ECO:0000313" key="4">
    <source>
        <dbReference type="Proteomes" id="UP000092024"/>
    </source>
</evidence>
<organism evidence="3 4">
    <name type="scientific">Paenibacillus oryzae</name>
    <dbReference type="NCBI Taxonomy" id="1844972"/>
    <lineage>
        <taxon>Bacteria</taxon>
        <taxon>Bacillati</taxon>
        <taxon>Bacillota</taxon>
        <taxon>Bacilli</taxon>
        <taxon>Bacillales</taxon>
        <taxon>Paenibacillaceae</taxon>
        <taxon>Paenibacillus</taxon>
    </lineage>
</organism>
<dbReference type="GO" id="GO:0004622">
    <property type="term" value="F:phosphatidylcholine lysophospholipase activity"/>
    <property type="evidence" value="ECO:0007669"/>
    <property type="project" value="TreeGrafter"/>
</dbReference>
<dbReference type="AlphaFoldDB" id="A0A1A5YFF8"/>
<dbReference type="InterPro" id="IPR051532">
    <property type="entry name" value="Ester_Hydrolysis_Enzymes"/>
</dbReference>
<feature type="chain" id="PRO_5008340284" description="Copper amine oxidase-like N-terminal domain-containing protein" evidence="1">
    <location>
        <begin position="31"/>
        <end position="450"/>
    </location>
</feature>
<dbReference type="Pfam" id="PF00657">
    <property type="entry name" value="Lipase_GDSL"/>
    <property type="match status" value="1"/>
</dbReference>
<evidence type="ECO:0000313" key="3">
    <source>
        <dbReference type="EMBL" id="OBR64329.1"/>
    </source>
</evidence>
<sequence>MYRNFRKTIKKAGFVIIAATCLLSASSVYGASKAPTAPAPGENYDIVVLGDSLAAGYQKGFTGESVPYGYAEHVYEQALMRGYRAEYVNYGLLGLRTAPLNKWLNEAVSGKASDVAGIQPGIIDPRASSILAKSAQLKEDLTEAELILISIGGNDFLEMVDALGTTAGFSDLDSEKKDALQRDIDARIVSYKNEVGSILNTVHTLQPNAEIVIANQYLPVPFLTFNDKVTYLGLPESTALFLKESQTKLNSELASVVKDLQAQGANISIADAASAIEKNILSFTSITATDADGKPEPDIHPTEKGYAEMGKAYANELWGSYATLQPRKSGVPISVVVGGKEVVTKYDPLIKQGRTYLALSTVIEALGADLKWDAKTSTATISTGERTVSITIGASTIVVDGKTVPLNAEPAYLQQFPGEKKTYVPLAALSEGLGFQVVYRASLKAAFINP</sequence>
<dbReference type="Gene3D" id="3.40.50.1110">
    <property type="entry name" value="SGNH hydrolase"/>
    <property type="match status" value="1"/>
</dbReference>
<dbReference type="STRING" id="1844972.A7K91_12495"/>
<dbReference type="InterPro" id="IPR001087">
    <property type="entry name" value="GDSL"/>
</dbReference>
<evidence type="ECO:0000259" key="2">
    <source>
        <dbReference type="Pfam" id="PF07833"/>
    </source>
</evidence>
<gene>
    <name evidence="3" type="ORF">A7K91_12495</name>
</gene>
<dbReference type="Pfam" id="PF07833">
    <property type="entry name" value="Cu_amine_oxidN1"/>
    <property type="match status" value="1"/>
</dbReference>
<dbReference type="InterPro" id="IPR036514">
    <property type="entry name" value="SGNH_hydro_sf"/>
</dbReference>
<comment type="caution">
    <text evidence="3">The sequence shown here is derived from an EMBL/GenBank/DDBJ whole genome shotgun (WGS) entry which is preliminary data.</text>
</comment>
<dbReference type="Proteomes" id="UP000092024">
    <property type="component" value="Unassembled WGS sequence"/>
</dbReference>
<name>A0A1A5YFF8_9BACL</name>